<accession>A0A478ANK0</accession>
<evidence type="ECO:0000313" key="1">
    <source>
        <dbReference type="EMBL" id="EAH4371209.1"/>
    </source>
</evidence>
<dbReference type="AlphaFoldDB" id="A0A478ANK0"/>
<comment type="caution">
    <text evidence="1">The sequence shown here is derived from an EMBL/GenBank/DDBJ whole genome shotgun (WGS) entry which is preliminary data.</text>
</comment>
<evidence type="ECO:0000313" key="2">
    <source>
        <dbReference type="EMBL" id="HAA9723028.1"/>
    </source>
</evidence>
<reference evidence="2" key="1">
    <citation type="journal article" date="2018" name="Genome Biol.">
        <title>SKESA: strategic k-mer extension for scrupulous assemblies.</title>
        <authorList>
            <person name="Souvorov A."/>
            <person name="Agarwala R."/>
            <person name="Lipman D.J."/>
        </authorList>
    </citation>
    <scope>NUCLEOTIDE SEQUENCE [LARGE SCALE GENOMIC DNA]</scope>
    <source>
        <strain evidence="2">HPB3501</strain>
    </source>
</reference>
<protein>
    <submittedName>
        <fullName evidence="1">Uncharacterized protein</fullName>
    </submittedName>
</protein>
<evidence type="ECO:0000313" key="3">
    <source>
        <dbReference type="Proteomes" id="UP000540417"/>
    </source>
</evidence>
<dbReference type="EMBL" id="DAAEZQ010000008">
    <property type="protein sequence ID" value="HAA9723028.1"/>
    <property type="molecule type" value="Genomic_DNA"/>
</dbReference>
<gene>
    <name evidence="1" type="ORF">E5H26_00675</name>
    <name evidence="2" type="ORF">GIH49_12870</name>
</gene>
<dbReference type="Proteomes" id="UP000844471">
    <property type="component" value="Unassembled WGS sequence"/>
</dbReference>
<reference evidence="1 3" key="2">
    <citation type="submission" date="2019-04" db="EMBL/GenBank/DDBJ databases">
        <authorList>
            <consortium name="GenomeTrakr: Next Generation Sequencing Network for Food Pathogen Tracability"/>
        </authorList>
    </citation>
    <scope>NUCLEOTIDE SEQUENCE [LARGE SCALE GENOMIC DNA]</scope>
    <source>
        <strain evidence="1 3">LS1419</strain>
    </source>
</reference>
<reference evidence="2" key="3">
    <citation type="submission" date="2019-11" db="EMBL/GenBank/DDBJ databases">
        <authorList>
            <consortium name="NCBI Pathogen Detection Project"/>
        </authorList>
    </citation>
    <scope>NUCLEOTIDE SEQUENCE</scope>
    <source>
        <strain evidence="2">HPB3501</strain>
    </source>
</reference>
<dbReference type="Proteomes" id="UP000540417">
    <property type="component" value="Unassembled WGS sequence"/>
</dbReference>
<proteinExistence type="predicted"/>
<organism evidence="1 3">
    <name type="scientific">Listeria monocytogenes</name>
    <dbReference type="NCBI Taxonomy" id="1639"/>
    <lineage>
        <taxon>Bacteria</taxon>
        <taxon>Bacillati</taxon>
        <taxon>Bacillota</taxon>
        <taxon>Bacilli</taxon>
        <taxon>Bacillales</taxon>
        <taxon>Listeriaceae</taxon>
        <taxon>Listeria</taxon>
    </lineage>
</organism>
<name>A0A478ANK0_LISMN</name>
<dbReference type="EMBL" id="AABGVJ010000001">
    <property type="protein sequence ID" value="EAH4371209.1"/>
    <property type="molecule type" value="Genomic_DNA"/>
</dbReference>
<sequence length="77" mass="8694">MAAFIPGASPPLVKIAIRFILLTTSDNDIVFHHMCLFYMKKGQMKSFNRALFLTGSSANRHFKYRSIPICVKNGFIA</sequence>